<keyword evidence="3" id="KW-1185">Reference proteome</keyword>
<proteinExistence type="predicted"/>
<dbReference type="PANTHER" id="PTHR42842">
    <property type="entry name" value="FAD/NAD(P)-BINDING OXIDOREDUCTASE"/>
    <property type="match status" value="1"/>
</dbReference>
<dbReference type="Gene3D" id="3.30.70.2700">
    <property type="match status" value="1"/>
</dbReference>
<protein>
    <submittedName>
        <fullName evidence="2">FAD dependent oxidoreductase family protein</fullName>
    </submittedName>
</protein>
<dbReference type="Gene3D" id="3.50.50.60">
    <property type="entry name" value="FAD/NAD(P)-binding domain"/>
    <property type="match status" value="2"/>
</dbReference>
<dbReference type="SUPFAM" id="SSF51905">
    <property type="entry name" value="FAD/NAD(P)-binding domain"/>
    <property type="match status" value="1"/>
</dbReference>
<dbReference type="RefSeq" id="WP_153723997.1">
    <property type="nucleotide sequence ID" value="NZ_CP045875.1"/>
</dbReference>
<feature type="domain" description="FAD-dependent protein C-terminal" evidence="1">
    <location>
        <begin position="305"/>
        <end position="503"/>
    </location>
</feature>
<dbReference type="InterPro" id="IPR028348">
    <property type="entry name" value="FAD-binding_protein"/>
</dbReference>
<gene>
    <name evidence="2" type="ORF">FTV88_0241</name>
</gene>
<dbReference type="KEGG" id="hcv:FTV88_0241"/>
<evidence type="ECO:0000259" key="1">
    <source>
        <dbReference type="Pfam" id="PF21688"/>
    </source>
</evidence>
<evidence type="ECO:0000313" key="2">
    <source>
        <dbReference type="EMBL" id="QGG46420.1"/>
    </source>
</evidence>
<name>A0A5Q2N248_9FIRM</name>
<accession>A0A5Q2N248</accession>
<dbReference type="OrthoDB" id="9772594at2"/>
<dbReference type="PANTHER" id="PTHR42842:SF3">
    <property type="entry name" value="FAD_NAD(P)-BINDING OXIDOREDUCTASE FAMILY PROTEIN"/>
    <property type="match status" value="1"/>
</dbReference>
<dbReference type="AlphaFoldDB" id="A0A5Q2N248"/>
<dbReference type="Proteomes" id="UP000366051">
    <property type="component" value="Chromosome"/>
</dbReference>
<dbReference type="InterPro" id="IPR049516">
    <property type="entry name" value="FAD-depend_C"/>
</dbReference>
<reference evidence="3" key="1">
    <citation type="submission" date="2019-11" db="EMBL/GenBank/DDBJ databases">
        <title>Genome sequence of Heliorestis convoluta strain HH, an alkaliphilic and minimalistic phototrophic bacterium from a soda lake in Egypt.</title>
        <authorList>
            <person name="Dewey E.D."/>
            <person name="Stokes L.M."/>
            <person name="Burchell B.M."/>
            <person name="Shaffer K.N."/>
            <person name="Huntington A.M."/>
            <person name="Baker J.M."/>
            <person name="Nadendla S."/>
            <person name="Giglio M.G."/>
            <person name="Touchman J.W."/>
            <person name="Blankenship R.E."/>
            <person name="Madigan M.T."/>
            <person name="Sattley W.M."/>
        </authorList>
    </citation>
    <scope>NUCLEOTIDE SEQUENCE [LARGE SCALE GENOMIC DNA]</scope>
    <source>
        <strain evidence="3">HH</strain>
    </source>
</reference>
<sequence length="558" mass="60155">MKLRIANLRAGLTENKEQIIKKAAKRLGLRMTQIAHLEITKEAIDARKKQELRLVYTVEVELQKGVKVAPAVFDKDRQIVQVTDEVPGPLLRGSEPLRQRPVVVGAGPCGYFAALKLAEAGYRPILLERGQAVAQRAEDVETFWQSGQLNLDSNVQYGEGGAGTFSDGKLTTRTHDRRIGEVFTTFVEAGAPEEIKVKAKPHIGTDRLRTVVAQLRQRLESLGGSVFFGAKVESLLLEKEQTHAHKATQQERKVVGLSLANGNSLDGMAPGGELKTSIVILAMGHSARDTAKALYDQDVPFEEKPFAIGLRVEHPQALIDESQYGEWAGHPRLGVADYQLHTKLVTEERTVFSFCMCPGGQVVAAASEEGGVVTNGMSAYARDSAVANSALVVSVKPEDFPIPGPLGGVEFQRIWERKAYQAGGSNYKAPAQSVEGFLQDQKGDLSGLAVQPTYRPGVEAVNLRDCLPKEVGEALVAGLEDFGRKIKGFNGGDAVLTGVETRTSAPWRIPRDESLQSIGVQGLYPAGEGAGYAGGIVSAAVDGLRVAEAIIATYRLVQ</sequence>
<evidence type="ECO:0000313" key="3">
    <source>
        <dbReference type="Proteomes" id="UP000366051"/>
    </source>
</evidence>
<dbReference type="InterPro" id="IPR036188">
    <property type="entry name" value="FAD/NAD-bd_sf"/>
</dbReference>
<dbReference type="Pfam" id="PF21688">
    <property type="entry name" value="FAD-depend_C"/>
    <property type="match status" value="1"/>
</dbReference>
<dbReference type="PIRSF" id="PIRSF038984">
    <property type="entry name" value="FAD_binding_protein"/>
    <property type="match status" value="1"/>
</dbReference>
<organism evidence="2 3">
    <name type="scientific">Heliorestis convoluta</name>
    <dbReference type="NCBI Taxonomy" id="356322"/>
    <lineage>
        <taxon>Bacteria</taxon>
        <taxon>Bacillati</taxon>
        <taxon>Bacillota</taxon>
        <taxon>Clostridia</taxon>
        <taxon>Eubacteriales</taxon>
        <taxon>Heliobacteriaceae</taxon>
        <taxon>Heliorestis</taxon>
    </lineage>
</organism>
<dbReference type="EMBL" id="CP045875">
    <property type="protein sequence ID" value="QGG46420.1"/>
    <property type="molecule type" value="Genomic_DNA"/>
</dbReference>